<reference evidence="1" key="1">
    <citation type="journal article" date="2012" name="PLoS Genet.">
        <title>Comparative analysis of the genomes of two field isolates of the rice blast fungus Magnaporthe oryzae.</title>
        <authorList>
            <person name="Xue M."/>
            <person name="Yang J."/>
            <person name="Li Z."/>
            <person name="Hu S."/>
            <person name="Yao N."/>
            <person name="Dean R.A."/>
            <person name="Zhao W."/>
            <person name="Shen M."/>
            <person name="Zhang H."/>
            <person name="Li C."/>
            <person name="Liu L."/>
            <person name="Cao L."/>
            <person name="Xu X."/>
            <person name="Xing Y."/>
            <person name="Hsiang T."/>
            <person name="Zhang Z."/>
            <person name="Xu J.R."/>
            <person name="Peng Y.L."/>
        </authorList>
    </citation>
    <scope>NUCLEOTIDE SEQUENCE</scope>
    <source>
        <strain evidence="1">Y34</strain>
    </source>
</reference>
<protein>
    <submittedName>
        <fullName evidence="1">Uncharacterized protein</fullName>
    </submittedName>
</protein>
<gene>
    <name evidence="1" type="ORF">OOU_Y34scaffold00132g11</name>
</gene>
<organism evidence="1">
    <name type="scientific">Pyricularia oryzae (strain Y34)</name>
    <name type="common">Rice blast fungus</name>
    <name type="synonym">Magnaporthe oryzae</name>
    <dbReference type="NCBI Taxonomy" id="1143189"/>
    <lineage>
        <taxon>Eukaryota</taxon>
        <taxon>Fungi</taxon>
        <taxon>Dikarya</taxon>
        <taxon>Ascomycota</taxon>
        <taxon>Pezizomycotina</taxon>
        <taxon>Sordariomycetes</taxon>
        <taxon>Sordariomycetidae</taxon>
        <taxon>Magnaporthales</taxon>
        <taxon>Pyriculariaceae</taxon>
        <taxon>Pyricularia</taxon>
    </lineage>
</organism>
<dbReference type="EMBL" id="JH794011">
    <property type="protein sequence ID" value="ELQ43780.1"/>
    <property type="molecule type" value="Genomic_DNA"/>
</dbReference>
<dbReference type="Proteomes" id="UP000011086">
    <property type="component" value="Unassembled WGS sequence"/>
</dbReference>
<sequence>MTGLLLMLGLVLKLGITTIITKKVIIFGI</sequence>
<proteinExistence type="predicted"/>
<name>A0AA97P888_PYRO3</name>
<evidence type="ECO:0000313" key="1">
    <source>
        <dbReference type="EMBL" id="ELQ43780.1"/>
    </source>
</evidence>
<dbReference type="AlphaFoldDB" id="A0AA97P888"/>
<accession>A0AA97P888</accession>